<dbReference type="InterPro" id="IPR002729">
    <property type="entry name" value="CRISPR-assoc_Cas1"/>
</dbReference>
<protein>
    <recommendedName>
        <fullName evidence="10">CRISPR-associated endonuclease Cas1</fullName>
        <ecNumber evidence="10">3.1.-.-</ecNumber>
    </recommendedName>
</protein>
<keyword evidence="6 10" id="KW-0051">Antiviral defense</keyword>
<dbReference type="Pfam" id="PF01867">
    <property type="entry name" value="Cas_Cas1"/>
    <property type="match status" value="1"/>
</dbReference>
<evidence type="ECO:0000256" key="6">
    <source>
        <dbReference type="ARBA" id="ARBA00023118"/>
    </source>
</evidence>
<keyword evidence="2 10" id="KW-0479">Metal-binding</keyword>
<evidence type="ECO:0000256" key="10">
    <source>
        <dbReference type="HAMAP-Rule" id="MF_01470"/>
    </source>
</evidence>
<evidence type="ECO:0000256" key="3">
    <source>
        <dbReference type="ARBA" id="ARBA00022759"/>
    </source>
</evidence>
<evidence type="ECO:0000313" key="13">
    <source>
        <dbReference type="Proteomes" id="UP000647860"/>
    </source>
</evidence>
<proteinExistence type="inferred from homology"/>
<comment type="function">
    <text evidence="10">CRISPR (clustered regularly interspaced short palindromic repeat), is an adaptive immune system that provides protection against mobile genetic elements (viruses, transposable elements and conjugative plasmids). CRISPR clusters contain spacers, sequences complementary to antecedent mobile elements, and target invading nucleic acids. CRISPR clusters are transcribed and processed into CRISPR RNA (crRNA). Acts as a dsDNA endonuclease. Involved in the integration of spacer DNA into the CRISPR cassette.</text>
</comment>
<feature type="binding site" evidence="10">
    <location>
        <position position="432"/>
    </location>
    <ligand>
        <name>Mn(2+)</name>
        <dbReference type="ChEBI" id="CHEBI:29035"/>
    </ligand>
</feature>
<dbReference type="CDD" id="cd09634">
    <property type="entry name" value="Cas1_I-II-III"/>
    <property type="match status" value="1"/>
</dbReference>
<evidence type="ECO:0000256" key="4">
    <source>
        <dbReference type="ARBA" id="ARBA00022801"/>
    </source>
</evidence>
<dbReference type="CDD" id="cd01651">
    <property type="entry name" value="RT_G2_intron"/>
    <property type="match status" value="1"/>
</dbReference>
<dbReference type="InterPro" id="IPR042211">
    <property type="entry name" value="CRISPR-assoc_Cas1_N"/>
</dbReference>
<gene>
    <name evidence="10" type="primary">cas1</name>
    <name evidence="12" type="ORF">Vgi01_58710</name>
</gene>
<keyword evidence="4 10" id="KW-0378">Hydrolase</keyword>
<feature type="binding site" evidence="10">
    <location>
        <position position="512"/>
    </location>
    <ligand>
        <name>Mn(2+)</name>
        <dbReference type="ChEBI" id="CHEBI:29035"/>
    </ligand>
</feature>
<dbReference type="InterPro" id="IPR050646">
    <property type="entry name" value="Cas1"/>
</dbReference>
<evidence type="ECO:0000256" key="8">
    <source>
        <dbReference type="ARBA" id="ARBA00023211"/>
    </source>
</evidence>
<reference evidence="12 13" key="1">
    <citation type="submission" date="2021-01" db="EMBL/GenBank/DDBJ databases">
        <title>Whole genome shotgun sequence of Verrucosispora gifhornensis NBRC 16317.</title>
        <authorList>
            <person name="Komaki H."/>
            <person name="Tamura T."/>
        </authorList>
    </citation>
    <scope>NUCLEOTIDE SEQUENCE [LARGE SCALE GENOMIC DNA]</scope>
    <source>
        <strain evidence="12 13">NBRC 16317</strain>
    </source>
</reference>
<comment type="similarity">
    <text evidence="10">Belongs to the CRISPR-associated endonuclease Cas1 family.</text>
</comment>
<comment type="caution">
    <text evidence="12">The sequence shown here is derived from an EMBL/GenBank/DDBJ whole genome shotgun (WGS) entry which is preliminary data.</text>
</comment>
<dbReference type="NCBIfam" id="TIGR00287">
    <property type="entry name" value="cas1"/>
    <property type="match status" value="1"/>
</dbReference>
<keyword evidence="7 10" id="KW-0238">DNA-binding</keyword>
<evidence type="ECO:0000259" key="11">
    <source>
        <dbReference type="PROSITE" id="PS50878"/>
    </source>
</evidence>
<dbReference type="HAMAP" id="MF_01470">
    <property type="entry name" value="Cas1"/>
    <property type="match status" value="1"/>
</dbReference>
<dbReference type="EMBL" id="BOPA01000068">
    <property type="protein sequence ID" value="GIJ19187.1"/>
    <property type="molecule type" value="Genomic_DNA"/>
</dbReference>
<accession>A0ABQ4IMQ0</accession>
<dbReference type="Proteomes" id="UP000647860">
    <property type="component" value="Unassembled WGS sequence"/>
</dbReference>
<dbReference type="InterPro" id="IPR042206">
    <property type="entry name" value="CRISPR-assoc_Cas1_C"/>
</dbReference>
<feature type="domain" description="Reverse transcriptase" evidence="11">
    <location>
        <begin position="35"/>
        <end position="259"/>
    </location>
</feature>
<evidence type="ECO:0000256" key="7">
    <source>
        <dbReference type="ARBA" id="ARBA00023125"/>
    </source>
</evidence>
<dbReference type="PANTHER" id="PTHR34353:SF2">
    <property type="entry name" value="CRISPR-ASSOCIATED ENDONUCLEASE CAS1 1"/>
    <property type="match status" value="1"/>
</dbReference>
<keyword evidence="13" id="KW-1185">Reference proteome</keyword>
<keyword evidence="3 10" id="KW-0255">Endonuclease</keyword>
<dbReference type="Gene3D" id="1.20.120.920">
    <property type="entry name" value="CRISPR-associated endonuclease Cas1, C-terminal domain"/>
    <property type="match status" value="1"/>
</dbReference>
<organism evidence="12 13">
    <name type="scientific">Micromonospora gifhornensis</name>
    <dbReference type="NCBI Taxonomy" id="84594"/>
    <lineage>
        <taxon>Bacteria</taxon>
        <taxon>Bacillati</taxon>
        <taxon>Actinomycetota</taxon>
        <taxon>Actinomycetes</taxon>
        <taxon>Micromonosporales</taxon>
        <taxon>Micromonosporaceae</taxon>
        <taxon>Micromonospora</taxon>
    </lineage>
</organism>
<comment type="subunit">
    <text evidence="9 10">Homodimer, forms a heterotetramer with a Cas2 homodimer.</text>
</comment>
<evidence type="ECO:0000313" key="12">
    <source>
        <dbReference type="EMBL" id="GIJ19187.1"/>
    </source>
</evidence>
<dbReference type="SUPFAM" id="SSF56672">
    <property type="entry name" value="DNA/RNA polymerases"/>
    <property type="match status" value="1"/>
</dbReference>
<sequence length="606" mass="66838">MRAWEEVRDNAYDDGRPSNAILAFESRALARLSELAGDLAGGRYQPAPMTRVSIPKPDGGTRLLAIGSIEDRIVERALLDVLDPVVDPTLSPWSFAYRRGLGVTDAVRALATARESGSAFVARCDIDDCFDSIPRWPLLRRLRELVTDAELVALVERLVGRPVTGERGSGGRGLHQGGGLSPLLANLYLDSFDRALMRQGHQVVRYGDDIAIPVADRPTGLRVLELAATEAEALSLRLNADDQRVLGFDEGVPFCGQAVTATSGPAADAQAKPLQGTVFVTTQGALLRVKGERLRVEDGDRLLANVNLKRVRQIVCFGRVGVTSTLLQRVVERGIELTWLYEDGQHSARVAGLDGTDPELRLAQYRTADDDRRALRIARHLVAGKITNMRVGLLRAARTQQAPELADRHSRLAAARQSALTADNTAELMGYEGSATRDYFAGLSQILGPQWGFTTRQRRPPPDPVNAMLSFGYTLLTHEAVAACQLAGLDPYLGMLHSPRRNRPSLALDLIEELRPVVVDATVIRLARTGQITPMNFTLTDDQGCRLDDHGRRTFLEAYERRMLTLVHHPAEKRRIPWRHVMLAQARTLAAVLTGRKPEYRPVVWR</sequence>
<keyword evidence="1 10" id="KW-0540">Nuclease</keyword>
<dbReference type="InterPro" id="IPR000477">
    <property type="entry name" value="RT_dom"/>
</dbReference>
<evidence type="ECO:0000256" key="1">
    <source>
        <dbReference type="ARBA" id="ARBA00022722"/>
    </source>
</evidence>
<comment type="cofactor">
    <cofactor evidence="10">
        <name>Mg(2+)</name>
        <dbReference type="ChEBI" id="CHEBI:18420"/>
    </cofactor>
    <cofactor evidence="10">
        <name>Mn(2+)</name>
        <dbReference type="ChEBI" id="CHEBI:29035"/>
    </cofactor>
</comment>
<evidence type="ECO:0000256" key="2">
    <source>
        <dbReference type="ARBA" id="ARBA00022723"/>
    </source>
</evidence>
<dbReference type="PROSITE" id="PS50878">
    <property type="entry name" value="RT_POL"/>
    <property type="match status" value="1"/>
</dbReference>
<dbReference type="PANTHER" id="PTHR34353">
    <property type="entry name" value="CRISPR-ASSOCIATED ENDONUCLEASE CAS1 1"/>
    <property type="match status" value="1"/>
</dbReference>
<dbReference type="EC" id="3.1.-.-" evidence="10"/>
<dbReference type="InterPro" id="IPR043502">
    <property type="entry name" value="DNA/RNA_pol_sf"/>
</dbReference>
<keyword evidence="5 10" id="KW-0460">Magnesium</keyword>
<dbReference type="Gene3D" id="3.100.10.20">
    <property type="entry name" value="CRISPR-associated endonuclease Cas1, N-terminal domain"/>
    <property type="match status" value="1"/>
</dbReference>
<evidence type="ECO:0000256" key="9">
    <source>
        <dbReference type="ARBA" id="ARBA00038592"/>
    </source>
</evidence>
<keyword evidence="8 10" id="KW-0464">Manganese</keyword>
<feature type="binding site" evidence="10">
    <location>
        <position position="497"/>
    </location>
    <ligand>
        <name>Mn(2+)</name>
        <dbReference type="ChEBI" id="CHEBI:29035"/>
    </ligand>
</feature>
<dbReference type="Pfam" id="PF00078">
    <property type="entry name" value="RVT_1"/>
    <property type="match status" value="1"/>
</dbReference>
<name>A0ABQ4IMQ0_9ACTN</name>
<evidence type="ECO:0000256" key="5">
    <source>
        <dbReference type="ARBA" id="ARBA00022842"/>
    </source>
</evidence>